<reference evidence="11" key="1">
    <citation type="submission" date="2015-07" db="EMBL/GenBank/DDBJ databases">
        <title>MeaNS - Measles Nucleotide Surveillance Program.</title>
        <authorList>
            <person name="Tran T."/>
            <person name="Druce J."/>
        </authorList>
    </citation>
    <scope>NUCLEOTIDE SEQUENCE</scope>
    <source>
        <strain evidence="11">UCB-OBI-ISO-001</strain>
        <tissue evidence="11">Gonad</tissue>
    </source>
</reference>
<keyword evidence="5" id="KW-0479">Metal-binding</keyword>
<evidence type="ECO:0000256" key="8">
    <source>
        <dbReference type="ARBA" id="ARBA00022786"/>
    </source>
</evidence>
<keyword evidence="6" id="KW-0677">Repeat</keyword>
<comment type="pathway">
    <text evidence="2">Protein modification; protein ubiquitination.</text>
</comment>
<dbReference type="GO" id="GO:0061630">
    <property type="term" value="F:ubiquitin protein ligase activity"/>
    <property type="evidence" value="ECO:0007669"/>
    <property type="project" value="UniProtKB-EC"/>
</dbReference>
<dbReference type="OrthoDB" id="10009520at2759"/>
<dbReference type="InterPro" id="IPR054694">
    <property type="entry name" value="Parkin-like_IBR"/>
</dbReference>
<dbReference type="GO" id="GO:0016567">
    <property type="term" value="P:protein ubiquitination"/>
    <property type="evidence" value="ECO:0007669"/>
    <property type="project" value="InterPro"/>
</dbReference>
<gene>
    <name evidence="11" type="ORF">OCBIM_22014910mg</name>
</gene>
<evidence type="ECO:0000256" key="4">
    <source>
        <dbReference type="ARBA" id="ARBA00022679"/>
    </source>
</evidence>
<dbReference type="InterPro" id="IPR031127">
    <property type="entry name" value="E3_UB_ligase_RBR"/>
</dbReference>
<dbReference type="Pfam" id="PF22605">
    <property type="entry name" value="IBR_2"/>
    <property type="match status" value="1"/>
</dbReference>
<dbReference type="STRING" id="37653.A0A0L8HGR6"/>
<dbReference type="PROSITE" id="PS51873">
    <property type="entry name" value="TRIAD"/>
    <property type="match status" value="1"/>
</dbReference>
<evidence type="ECO:0000256" key="7">
    <source>
        <dbReference type="ARBA" id="ARBA00022771"/>
    </source>
</evidence>
<dbReference type="AlphaFoldDB" id="A0A0L8HGR6"/>
<name>A0A0L8HGR6_OCTBM</name>
<dbReference type="PANTHER" id="PTHR11685">
    <property type="entry name" value="RBR FAMILY RING FINGER AND IBR DOMAIN-CONTAINING"/>
    <property type="match status" value="1"/>
</dbReference>
<evidence type="ECO:0000313" key="11">
    <source>
        <dbReference type="EMBL" id="KOF88448.1"/>
    </source>
</evidence>
<keyword evidence="9" id="KW-0862">Zinc</keyword>
<evidence type="ECO:0000256" key="1">
    <source>
        <dbReference type="ARBA" id="ARBA00001798"/>
    </source>
</evidence>
<dbReference type="Gene3D" id="1.20.120.1750">
    <property type="match status" value="2"/>
</dbReference>
<evidence type="ECO:0000256" key="3">
    <source>
        <dbReference type="ARBA" id="ARBA00012251"/>
    </source>
</evidence>
<evidence type="ECO:0000256" key="6">
    <source>
        <dbReference type="ARBA" id="ARBA00022737"/>
    </source>
</evidence>
<comment type="catalytic activity">
    <reaction evidence="1">
        <text>[E2 ubiquitin-conjugating enzyme]-S-ubiquitinyl-L-cysteine + [acceptor protein]-L-lysine = [E2 ubiquitin-conjugating enzyme]-L-cysteine + [acceptor protein]-N(6)-ubiquitinyl-L-lysine.</text>
        <dbReference type="EC" id="2.3.2.31"/>
    </reaction>
</comment>
<dbReference type="EC" id="2.3.2.31" evidence="3"/>
<dbReference type="InterPro" id="IPR044066">
    <property type="entry name" value="TRIAD_supradom"/>
</dbReference>
<evidence type="ECO:0000256" key="2">
    <source>
        <dbReference type="ARBA" id="ARBA00004906"/>
    </source>
</evidence>
<keyword evidence="8" id="KW-0833">Ubl conjugation pathway</keyword>
<evidence type="ECO:0000256" key="9">
    <source>
        <dbReference type="ARBA" id="ARBA00022833"/>
    </source>
</evidence>
<proteinExistence type="predicted"/>
<sequence length="205" mass="23688">MLDGISNNKSGGRRYGTDLSLVRLSHGCHIFVDYSTVMSLVTDTKAAHYGTKPCLCGHTFCINCGENWYDPVRCKWLRKGFKKCDDDSETSNWITANTKECPKCHVTIENFGGCNHMVYKNQNCKANFCWFLRKAVDVLCQCRSTLMYTYVSAFYLKKNTQSIIFEENQKDLEIAIEQLSEYQERETTSDMLADIKQKVQDKYRL</sequence>
<evidence type="ECO:0000259" key="10">
    <source>
        <dbReference type="PROSITE" id="PS51873"/>
    </source>
</evidence>
<dbReference type="SUPFAM" id="SSF57850">
    <property type="entry name" value="RING/U-box"/>
    <property type="match status" value="1"/>
</dbReference>
<accession>A0A0L8HGR6</accession>
<dbReference type="GO" id="GO:0008270">
    <property type="term" value="F:zinc ion binding"/>
    <property type="evidence" value="ECO:0007669"/>
    <property type="project" value="UniProtKB-KW"/>
</dbReference>
<evidence type="ECO:0000256" key="5">
    <source>
        <dbReference type="ARBA" id="ARBA00022723"/>
    </source>
</evidence>
<keyword evidence="7" id="KW-0863">Zinc-finger</keyword>
<feature type="domain" description="RING-type" evidence="10">
    <location>
        <begin position="1"/>
        <end position="156"/>
    </location>
</feature>
<keyword evidence="4" id="KW-0808">Transferase</keyword>
<organism evidence="11">
    <name type="scientific">Octopus bimaculoides</name>
    <name type="common">California two-spotted octopus</name>
    <dbReference type="NCBI Taxonomy" id="37653"/>
    <lineage>
        <taxon>Eukaryota</taxon>
        <taxon>Metazoa</taxon>
        <taxon>Spiralia</taxon>
        <taxon>Lophotrochozoa</taxon>
        <taxon>Mollusca</taxon>
        <taxon>Cephalopoda</taxon>
        <taxon>Coleoidea</taxon>
        <taxon>Octopodiformes</taxon>
        <taxon>Octopoda</taxon>
        <taxon>Incirrata</taxon>
        <taxon>Octopodidae</taxon>
        <taxon>Octopus</taxon>
    </lineage>
</organism>
<dbReference type="EMBL" id="KQ418187">
    <property type="protein sequence ID" value="KOF88448.1"/>
    <property type="molecule type" value="Genomic_DNA"/>
</dbReference>
<protein>
    <recommendedName>
        <fullName evidence="3">RBR-type E3 ubiquitin transferase</fullName>
        <ecNumber evidence="3">2.3.2.31</ecNumber>
    </recommendedName>
</protein>